<organism evidence="1 2">
    <name type="scientific">Allosphingosinicella ginsenosidimutans</name>
    <dbReference type="NCBI Taxonomy" id="1176539"/>
    <lineage>
        <taxon>Bacteria</taxon>
        <taxon>Pseudomonadati</taxon>
        <taxon>Pseudomonadota</taxon>
        <taxon>Alphaproteobacteria</taxon>
        <taxon>Sphingomonadales</taxon>
        <taxon>Sphingomonadaceae</taxon>
        <taxon>Allosphingosinicella</taxon>
    </lineage>
</organism>
<dbReference type="Proteomes" id="UP000321249">
    <property type="component" value="Unassembled WGS sequence"/>
</dbReference>
<dbReference type="RefSeq" id="WP_147042009.1">
    <property type="nucleotide sequence ID" value="NZ_BAABIR010000002.1"/>
</dbReference>
<name>A0A5C6TRH7_9SPHN</name>
<dbReference type="EMBL" id="VOQQ01000001">
    <property type="protein sequence ID" value="TXC62621.1"/>
    <property type="molecule type" value="Genomic_DNA"/>
</dbReference>
<dbReference type="OrthoDB" id="5181253at2"/>
<comment type="caution">
    <text evidence="1">The sequence shown here is derived from an EMBL/GenBank/DDBJ whole genome shotgun (WGS) entry which is preliminary data.</text>
</comment>
<evidence type="ECO:0000313" key="1">
    <source>
        <dbReference type="EMBL" id="TXC62621.1"/>
    </source>
</evidence>
<protein>
    <submittedName>
        <fullName evidence="1">Uncharacterized protein</fullName>
    </submittedName>
</protein>
<keyword evidence="2" id="KW-1185">Reference proteome</keyword>
<reference evidence="1 2" key="1">
    <citation type="journal article" date="2015" name="J. Microbiol.">
        <title>Sphingosinicella ginsenosidimutans sp. nov., with ginsenoside converting activity.</title>
        <authorList>
            <person name="Kim J.K."/>
            <person name="Kang M.S."/>
            <person name="Park S.C."/>
            <person name="Kim K.M."/>
            <person name="Choi K."/>
            <person name="Yoon M.H."/>
            <person name="Im W.T."/>
        </authorList>
    </citation>
    <scope>NUCLEOTIDE SEQUENCE [LARGE SCALE GENOMIC DNA]</scope>
    <source>
        <strain evidence="1 2">BS-11</strain>
    </source>
</reference>
<proteinExistence type="predicted"/>
<accession>A0A5C6TRH7</accession>
<evidence type="ECO:0000313" key="2">
    <source>
        <dbReference type="Proteomes" id="UP000321249"/>
    </source>
</evidence>
<sequence length="105" mass="11590">MVEKASPPVRDSQRIRIGFFETGRSVRPFAEGPFPGFLEPELAEKIFVERAAEETAEGVVIGCDQPVFPHRNTAIAVGIDVTFGRARDFPTDLENLGFVAWIEIG</sequence>
<dbReference type="AlphaFoldDB" id="A0A5C6TRH7"/>
<gene>
    <name evidence="1" type="ORF">FRZ32_02465</name>
</gene>